<gene>
    <name evidence="1" type="ORF">P3F81_08640</name>
</gene>
<protein>
    <submittedName>
        <fullName evidence="1">Quinate 5-dehydrogenase</fullName>
    </submittedName>
</protein>
<proteinExistence type="predicted"/>
<dbReference type="RefSeq" id="WP_147670559.1">
    <property type="nucleotide sequence ID" value="NZ_CP120678.1"/>
</dbReference>
<accession>A0A9Y2AID2</accession>
<dbReference type="KEGG" id="sgbi:P3F81_08640"/>
<reference evidence="1" key="1">
    <citation type="submission" date="2023-03" db="EMBL/GenBank/DDBJ databases">
        <title>Selenobaculum gbiensis gen. nov. sp. nov., a new bacterium isolated from the gut microbiota of IBD patient.</title>
        <authorList>
            <person name="Yeo S."/>
            <person name="Park H."/>
            <person name="Huh C.S."/>
        </authorList>
    </citation>
    <scope>NUCLEOTIDE SEQUENCE</scope>
    <source>
        <strain evidence="1">ICN-92133</strain>
    </source>
</reference>
<name>A0A9Y2AID2_9FIRM</name>
<sequence length="298" mass="33425">MKRIVSISLGSSTRDHQVVTHFAGEEVSIKRIGTDGNVQVLRQHLQELDGKVDAFGLGGTDLYIYAGDKQYTFKESKKLLQIVKKTPIVDGSGLKNTLEEKVIYKLQDNKVINFQNLSVLLVCGVDRFGMARSLSKISKNIVFGDLLYGLSIPIPIHHLTVLNFAAKLILPIITQVPIRYLYPTGKAQEQMNPHYTKYFLDADVIAGDFHIIKRNLPPKLEGKIIITNTVTKEDEFLLRTLGIKLLITTTPLLEGRSFGTNVIEAVLVALANKGGAMKQNDYEWLIQKYGLKPRIQFF</sequence>
<keyword evidence="2" id="KW-1185">Reference proteome</keyword>
<evidence type="ECO:0000313" key="2">
    <source>
        <dbReference type="Proteomes" id="UP001243623"/>
    </source>
</evidence>
<dbReference type="EMBL" id="CP120678">
    <property type="protein sequence ID" value="WIW69975.1"/>
    <property type="molecule type" value="Genomic_DNA"/>
</dbReference>
<dbReference type="Proteomes" id="UP001243623">
    <property type="component" value="Chromosome"/>
</dbReference>
<evidence type="ECO:0000313" key="1">
    <source>
        <dbReference type="EMBL" id="WIW69975.1"/>
    </source>
</evidence>
<dbReference type="AlphaFoldDB" id="A0A9Y2AID2"/>
<organism evidence="1 2">
    <name type="scientific">Selenobaculum gibii</name>
    <dbReference type="NCBI Taxonomy" id="3054208"/>
    <lineage>
        <taxon>Bacteria</taxon>
        <taxon>Bacillati</taxon>
        <taxon>Bacillota</taxon>
        <taxon>Negativicutes</taxon>
        <taxon>Selenomonadales</taxon>
        <taxon>Selenomonadaceae</taxon>
        <taxon>Selenobaculum</taxon>
    </lineage>
</organism>